<dbReference type="EMBL" id="CADEAL010002635">
    <property type="protein sequence ID" value="CAB1441400.1"/>
    <property type="molecule type" value="Genomic_DNA"/>
</dbReference>
<gene>
    <name evidence="2" type="ORF">PLEPLA_LOCUS29176</name>
</gene>
<sequence length="265" mass="29661">MDHQYHIFPSSFVKHRQALNSRHSPEGAVCENTNAKGESLLTFSGVFSGKPSGKKSAELPECPNVRTQQEIHLWVHRKRVGIESPDGSGLSLQFPPAPLSQAVWHKKPPGPVDTGIKRHNEETDWEATSLERNTSCHLMDIVTFLCAFNFQPLRAQDPACCNHAAEFSSCKEACDQLATIKSESRLKHLLQRLPSYCPESMFLEVLPHNPTTLAGQRMKNGKVPPQSKMLTRVARHPPRQGENHSKSTVQDLRVSKKPSLYNITD</sequence>
<comment type="caution">
    <text evidence="2">The sequence shown here is derived from an EMBL/GenBank/DDBJ whole genome shotgun (WGS) entry which is preliminary data.</text>
</comment>
<feature type="region of interest" description="Disordered" evidence="1">
    <location>
        <begin position="232"/>
        <end position="265"/>
    </location>
</feature>
<dbReference type="Proteomes" id="UP001153269">
    <property type="component" value="Unassembled WGS sequence"/>
</dbReference>
<evidence type="ECO:0000256" key="1">
    <source>
        <dbReference type="SAM" id="MobiDB-lite"/>
    </source>
</evidence>
<organism evidence="2 3">
    <name type="scientific">Pleuronectes platessa</name>
    <name type="common">European plaice</name>
    <dbReference type="NCBI Taxonomy" id="8262"/>
    <lineage>
        <taxon>Eukaryota</taxon>
        <taxon>Metazoa</taxon>
        <taxon>Chordata</taxon>
        <taxon>Craniata</taxon>
        <taxon>Vertebrata</taxon>
        <taxon>Euteleostomi</taxon>
        <taxon>Actinopterygii</taxon>
        <taxon>Neopterygii</taxon>
        <taxon>Teleostei</taxon>
        <taxon>Neoteleostei</taxon>
        <taxon>Acanthomorphata</taxon>
        <taxon>Carangaria</taxon>
        <taxon>Pleuronectiformes</taxon>
        <taxon>Pleuronectoidei</taxon>
        <taxon>Pleuronectidae</taxon>
        <taxon>Pleuronectes</taxon>
    </lineage>
</organism>
<dbReference type="AlphaFoldDB" id="A0A9N7V3H0"/>
<reference evidence="2" key="1">
    <citation type="submission" date="2020-03" db="EMBL/GenBank/DDBJ databases">
        <authorList>
            <person name="Weist P."/>
        </authorList>
    </citation>
    <scope>NUCLEOTIDE SEQUENCE</scope>
</reference>
<protein>
    <submittedName>
        <fullName evidence="2">Uncharacterized protein</fullName>
    </submittedName>
</protein>
<evidence type="ECO:0000313" key="3">
    <source>
        <dbReference type="Proteomes" id="UP001153269"/>
    </source>
</evidence>
<proteinExistence type="predicted"/>
<keyword evidence="3" id="KW-1185">Reference proteome</keyword>
<accession>A0A9N7V3H0</accession>
<name>A0A9N7V3H0_PLEPL</name>
<evidence type="ECO:0000313" key="2">
    <source>
        <dbReference type="EMBL" id="CAB1441400.1"/>
    </source>
</evidence>